<dbReference type="InterPro" id="IPR027056">
    <property type="entry name" value="Gluconate_2DH_su3"/>
</dbReference>
<keyword evidence="2" id="KW-1185">Reference proteome</keyword>
<name>A0ABV2PYB9_9GAMM</name>
<evidence type="ECO:0000313" key="2">
    <source>
        <dbReference type="Proteomes" id="UP001549251"/>
    </source>
</evidence>
<dbReference type="Proteomes" id="UP001549251">
    <property type="component" value="Unassembled WGS sequence"/>
</dbReference>
<sequence length="189" mass="20280">MSDREPMMSMAMTRREAMKALTVLVGGALIAPGVLAGGWRGGRGPEDERDDQALLEDIADSLLPTTAASPGAKAAGVGATMALLLADCMATDVQQRVSDGLRAFRAICRERGGAFASLPRPERERLLREVDAVARQAGESHWFVVVRELALRVYFTSEIGMTRAMRYVAIPGRWEGCLPLAPGQPAWGG</sequence>
<evidence type="ECO:0008006" key="3">
    <source>
        <dbReference type="Google" id="ProtNLM"/>
    </source>
</evidence>
<evidence type="ECO:0000313" key="1">
    <source>
        <dbReference type="EMBL" id="MET4570045.1"/>
    </source>
</evidence>
<dbReference type="Pfam" id="PF13618">
    <property type="entry name" value="Gluconate_2-dh3"/>
    <property type="match status" value="1"/>
</dbReference>
<gene>
    <name evidence="1" type="ORF">ABIE04_002406</name>
</gene>
<dbReference type="PROSITE" id="PS51318">
    <property type="entry name" value="TAT"/>
    <property type="match status" value="1"/>
</dbReference>
<dbReference type="EMBL" id="JBEPSD010000002">
    <property type="protein sequence ID" value="MET4570045.1"/>
    <property type="molecule type" value="Genomic_DNA"/>
</dbReference>
<accession>A0ABV2PYB9</accession>
<comment type="caution">
    <text evidence="1">The sequence shown here is derived from an EMBL/GenBank/DDBJ whole genome shotgun (WGS) entry which is preliminary data.</text>
</comment>
<reference evidence="1 2" key="1">
    <citation type="submission" date="2024-06" db="EMBL/GenBank/DDBJ databases">
        <title>Sorghum-associated microbial communities from plants grown in Nebraska, USA.</title>
        <authorList>
            <person name="Schachtman D."/>
        </authorList>
    </citation>
    <scope>NUCLEOTIDE SEQUENCE [LARGE SCALE GENOMIC DNA]</scope>
    <source>
        <strain evidence="1 2">1757</strain>
    </source>
</reference>
<dbReference type="InterPro" id="IPR006311">
    <property type="entry name" value="TAT_signal"/>
</dbReference>
<organism evidence="1 2">
    <name type="scientific">Rhodanobacter soli</name>
    <dbReference type="NCBI Taxonomy" id="590609"/>
    <lineage>
        <taxon>Bacteria</taxon>
        <taxon>Pseudomonadati</taxon>
        <taxon>Pseudomonadota</taxon>
        <taxon>Gammaproteobacteria</taxon>
        <taxon>Lysobacterales</taxon>
        <taxon>Rhodanobacteraceae</taxon>
        <taxon>Rhodanobacter</taxon>
    </lineage>
</organism>
<proteinExistence type="predicted"/>
<protein>
    <recommendedName>
        <fullName evidence="3">Twin-arginine translocation pathway signal</fullName>
    </recommendedName>
</protein>
<dbReference type="RefSeq" id="WP_354550349.1">
    <property type="nucleotide sequence ID" value="NZ_JBEPSD010000002.1"/>
</dbReference>